<dbReference type="EMBL" id="KZ303842">
    <property type="protein sequence ID" value="PHZ17891.1"/>
    <property type="molecule type" value="Genomic_DNA"/>
</dbReference>
<evidence type="ECO:0000313" key="2">
    <source>
        <dbReference type="Proteomes" id="UP000242254"/>
    </source>
</evidence>
<dbReference type="AlphaFoldDB" id="A0A2G4TA47"/>
<accession>A0A2G4TA47</accession>
<keyword evidence="2" id="KW-1185">Reference proteome</keyword>
<sequence>MDFDALAIQYGKDTKYKNVYPTTITNADNTKLVIGTKTFNALITSSLRLDVLLYPETRPSTVSFDLNDSSQAKNTTIFIKESAWKEAAEIVPNNNAASIAPYDLIYQLRQLRARFYQQSTYFLCRANNEIVDDLAARPYTIYTLAEWDNGNDNADYRTASKLFQTIAINVICGNLRLEKCTLSSLCSKLKMVRTAIYKIFQSILNQFFDYTIFIAIIDNESLNHELQKLANFLAPVITRVNQSVKQAVLRAYAR</sequence>
<organism evidence="1 2">
    <name type="scientific">Rhizopus microsporus ATCC 52813</name>
    <dbReference type="NCBI Taxonomy" id="1340429"/>
    <lineage>
        <taxon>Eukaryota</taxon>
        <taxon>Fungi</taxon>
        <taxon>Fungi incertae sedis</taxon>
        <taxon>Mucoromycota</taxon>
        <taxon>Mucoromycotina</taxon>
        <taxon>Mucoromycetes</taxon>
        <taxon>Mucorales</taxon>
        <taxon>Mucorineae</taxon>
        <taxon>Rhizopodaceae</taxon>
        <taxon>Rhizopus</taxon>
    </lineage>
</organism>
<protein>
    <submittedName>
        <fullName evidence="1">Uncharacterized protein</fullName>
    </submittedName>
</protein>
<name>A0A2G4TA47_RHIZD</name>
<evidence type="ECO:0000313" key="1">
    <source>
        <dbReference type="EMBL" id="PHZ17891.1"/>
    </source>
</evidence>
<dbReference type="RefSeq" id="XP_023471599.1">
    <property type="nucleotide sequence ID" value="XM_023609996.1"/>
</dbReference>
<dbReference type="Proteomes" id="UP000242254">
    <property type="component" value="Unassembled WGS sequence"/>
</dbReference>
<proteinExistence type="predicted"/>
<dbReference type="GeneID" id="35440986"/>
<gene>
    <name evidence="1" type="ORF">RHIMIDRAFT_243892</name>
</gene>
<reference evidence="1 2" key="1">
    <citation type="journal article" date="2016" name="Proc. Natl. Acad. Sci. U.S.A.">
        <title>Lipid metabolic changes in an early divergent fungus govern the establishment of a mutualistic symbiosis with endobacteria.</title>
        <authorList>
            <person name="Lastovetsky O.A."/>
            <person name="Gaspar M.L."/>
            <person name="Mondo S.J."/>
            <person name="LaButti K.M."/>
            <person name="Sandor L."/>
            <person name="Grigoriev I.V."/>
            <person name="Henry S.A."/>
            <person name="Pawlowska T.E."/>
        </authorList>
    </citation>
    <scope>NUCLEOTIDE SEQUENCE [LARGE SCALE GENOMIC DNA]</scope>
    <source>
        <strain evidence="1 2">ATCC 52813</strain>
    </source>
</reference>
<dbReference type="STRING" id="1340429.A0A2G4TA47"/>